<evidence type="ECO:0000313" key="3">
    <source>
        <dbReference type="Proteomes" id="UP000198648"/>
    </source>
</evidence>
<gene>
    <name evidence="2" type="ORF">SAMN05444005_101828</name>
</gene>
<evidence type="ECO:0000256" key="1">
    <source>
        <dbReference type="SAM" id="SignalP"/>
    </source>
</evidence>
<accession>A0A1H8ZPP8</accession>
<sequence>MKTGFKFTILLLLLTFGVNNTYSQQESQFTQYMYNTISVNPAYAGSRDVLSVLGLYRTQWVGLEGAPKTATFALHSPVSEKIGLGLSVINDKIGPSDENNISADLSYNIQLSRNYRLFFGVKGSANILNIDYTKLDIYNSLDPKFQNNVDNKFSPNVGAGAYLHSEKGYLGLSVPFMLETKHYNSSSNSEAVEKMHFYFIGGYVFELSNNIKFKPAILTKMVSGAPLQADLSANFLFNEKFTLGAAYRWDAAVSGMVGFQISPGLLAGYAYDLDTTKLGNYNSGSHELFLRFEVFKRSQSVYNPRFF</sequence>
<dbReference type="NCBIfam" id="TIGR03519">
    <property type="entry name" value="T9SS_PorP_fam"/>
    <property type="match status" value="1"/>
</dbReference>
<keyword evidence="3" id="KW-1185">Reference proteome</keyword>
<keyword evidence="1" id="KW-0732">Signal</keyword>
<protein>
    <submittedName>
        <fullName evidence="2">Type IX secretion system membrane protein, PorP/SprF family</fullName>
    </submittedName>
</protein>
<reference evidence="2 3" key="1">
    <citation type="submission" date="2016-10" db="EMBL/GenBank/DDBJ databases">
        <authorList>
            <person name="de Groot N.N."/>
        </authorList>
    </citation>
    <scope>NUCLEOTIDE SEQUENCE [LARGE SCALE GENOMIC DNA]</scope>
    <source>
        <strain evidence="2 3">DSM 27078</strain>
    </source>
</reference>
<evidence type="ECO:0000313" key="2">
    <source>
        <dbReference type="EMBL" id="SEP66324.1"/>
    </source>
</evidence>
<dbReference type="EMBL" id="FOEI01000001">
    <property type="protein sequence ID" value="SEP66324.1"/>
    <property type="molecule type" value="Genomic_DNA"/>
</dbReference>
<organism evidence="2 3">
    <name type="scientific">Flavobacterium urocaniciphilum</name>
    <dbReference type="NCBI Taxonomy" id="1299341"/>
    <lineage>
        <taxon>Bacteria</taxon>
        <taxon>Pseudomonadati</taxon>
        <taxon>Bacteroidota</taxon>
        <taxon>Flavobacteriia</taxon>
        <taxon>Flavobacteriales</taxon>
        <taxon>Flavobacteriaceae</taxon>
        <taxon>Flavobacterium</taxon>
    </lineage>
</organism>
<feature type="signal peptide" evidence="1">
    <location>
        <begin position="1"/>
        <end position="23"/>
    </location>
</feature>
<dbReference type="OrthoDB" id="1114455at2"/>
<dbReference type="InterPro" id="IPR019861">
    <property type="entry name" value="PorP/SprF_Bacteroidetes"/>
</dbReference>
<feature type="chain" id="PRO_5011503198" evidence="1">
    <location>
        <begin position="24"/>
        <end position="307"/>
    </location>
</feature>
<dbReference type="STRING" id="1299341.SAMN05444005_101828"/>
<dbReference type="AlphaFoldDB" id="A0A1H8ZPP8"/>
<name>A0A1H8ZPP8_9FLAO</name>
<dbReference type="Proteomes" id="UP000198648">
    <property type="component" value="Unassembled WGS sequence"/>
</dbReference>
<dbReference type="Pfam" id="PF11751">
    <property type="entry name" value="PorP_SprF"/>
    <property type="match status" value="1"/>
</dbReference>
<proteinExistence type="predicted"/>